<protein>
    <submittedName>
        <fullName evidence="2">Pif3</fullName>
    </submittedName>
</protein>
<feature type="transmembrane region" description="Helical" evidence="1">
    <location>
        <begin position="6"/>
        <end position="28"/>
    </location>
</feature>
<dbReference type="OrthoDB" id="9997at10239"/>
<evidence type="ECO:0000313" key="3">
    <source>
        <dbReference type="Proteomes" id="UP000203240"/>
    </source>
</evidence>
<reference evidence="2 3" key="1">
    <citation type="journal article" date="2015" name="Genome Announc.">
        <title>A Distinct Group II Alphabaculovirus Isolated from a Peridroma Species.</title>
        <authorList>
            <person name="Rohrmann G.F."/>
            <person name="Erlandson M.A."/>
            <person name="Theilmann D.A."/>
        </authorList>
    </citation>
    <scope>NUCLEOTIDE SEQUENCE [LARGE SCALE GENOMIC DNA]</scope>
    <source>
        <strain evidence="2">GR_167</strain>
    </source>
</reference>
<gene>
    <name evidence="2" type="ORF">pesp102</name>
</gene>
<proteinExistence type="predicted"/>
<keyword evidence="3" id="KW-1185">Reference proteome</keyword>
<dbReference type="Pfam" id="PF05006">
    <property type="entry name" value="PIF3"/>
    <property type="match status" value="1"/>
</dbReference>
<dbReference type="InterPro" id="IPR007703">
    <property type="entry name" value="PIF3"/>
</dbReference>
<evidence type="ECO:0000313" key="2">
    <source>
        <dbReference type="EMBL" id="AIE47828.1"/>
    </source>
</evidence>
<keyword evidence="1" id="KW-0472">Membrane</keyword>
<keyword evidence="1" id="KW-0812">Transmembrane</keyword>
<organism evidence="2 3">
    <name type="scientific">Peridroma alphabaculovirus</name>
    <dbReference type="NCBI Taxonomy" id="1346829"/>
    <lineage>
        <taxon>Viruses</taxon>
        <taxon>Viruses incertae sedis</taxon>
        <taxon>Naldaviricetes</taxon>
        <taxon>Lefavirales</taxon>
        <taxon>Baculoviridae</taxon>
        <taxon>Alphabaculovirus</taxon>
    </lineage>
</organism>
<accession>A0A068LKX5</accession>
<dbReference type="GeneID" id="20004011"/>
<name>A0A068LKX5_9ABAC</name>
<dbReference type="RefSeq" id="YP_009049928.1">
    <property type="nucleotide sequence ID" value="NC_024625.1"/>
</dbReference>
<dbReference type="Proteomes" id="UP000203240">
    <property type="component" value="Segment"/>
</dbReference>
<evidence type="ECO:0000256" key="1">
    <source>
        <dbReference type="SAM" id="Phobius"/>
    </source>
</evidence>
<keyword evidence="1" id="KW-1133">Transmembrane helix</keyword>
<sequence length="210" mass="22569">MTSSSSASSVLGVVVVLIVLFIICYYVIAALRELNAADEARVAAAAASAPMDLVFDRNGIVDCTHTRLPCVTDRQCTDNCAVQNAVGALVCDHGFCANRDPSVTGRPDDFHCDIALGLVKVYVASEFVVDQVCISTYRDIVDDLGEPRPYICDGGALDIDLVNRPFSVADCSCADGYTKMLFNQTALARSVPVCIPSRADAVYRRVYDVV</sequence>
<dbReference type="EMBL" id="KM009991">
    <property type="protein sequence ID" value="AIE47828.1"/>
    <property type="molecule type" value="Genomic_DNA"/>
</dbReference>